<reference evidence="3" key="1">
    <citation type="journal article" date="2020" name="Nat. Commun.">
        <title>Genome assembly of wild tea tree DASZ reveals pedigree and selection history of tea varieties.</title>
        <authorList>
            <person name="Zhang W."/>
            <person name="Zhang Y."/>
            <person name="Qiu H."/>
            <person name="Guo Y."/>
            <person name="Wan H."/>
            <person name="Zhang X."/>
            <person name="Scossa F."/>
            <person name="Alseekh S."/>
            <person name="Zhang Q."/>
            <person name="Wang P."/>
            <person name="Xu L."/>
            <person name="Schmidt M.H."/>
            <person name="Jia X."/>
            <person name="Li D."/>
            <person name="Zhu A."/>
            <person name="Guo F."/>
            <person name="Chen W."/>
            <person name="Ni D."/>
            <person name="Usadel B."/>
            <person name="Fernie A.R."/>
            <person name="Wen W."/>
        </authorList>
    </citation>
    <scope>NUCLEOTIDE SEQUENCE [LARGE SCALE GENOMIC DNA]</scope>
    <source>
        <strain evidence="3">cv. G240</strain>
    </source>
</reference>
<accession>A0A7J7GT22</accession>
<gene>
    <name evidence="2" type="ORF">HYC85_018006</name>
</gene>
<dbReference type="EMBL" id="JACBKZ010000008">
    <property type="protein sequence ID" value="KAF5943929.1"/>
    <property type="molecule type" value="Genomic_DNA"/>
</dbReference>
<keyword evidence="3" id="KW-1185">Reference proteome</keyword>
<evidence type="ECO:0000313" key="3">
    <source>
        <dbReference type="Proteomes" id="UP000593564"/>
    </source>
</evidence>
<evidence type="ECO:0000256" key="1">
    <source>
        <dbReference type="SAM" id="MobiDB-lite"/>
    </source>
</evidence>
<protein>
    <submittedName>
        <fullName evidence="2">Uncharacterized protein</fullName>
    </submittedName>
</protein>
<proteinExistence type="predicted"/>
<name>A0A7J7GT22_CAMSI</name>
<dbReference type="Proteomes" id="UP000593564">
    <property type="component" value="Unassembled WGS sequence"/>
</dbReference>
<sequence>MQSISEISSSSPSQTEASPSPLRIQVVPKPVSDRLLVKFSDVSEFDFDYSQSRLWSPPLRRSVFLSSPSGHIIFTEHEMLAKLNALEDRRRRRYRLCFDAFWCSPRRC</sequence>
<dbReference type="PANTHER" id="PTHR34287">
    <property type="entry name" value="OS06G0551500 PROTEIN-RELATED"/>
    <property type="match status" value="1"/>
</dbReference>
<dbReference type="AlphaFoldDB" id="A0A7J7GT22"/>
<dbReference type="PANTHER" id="PTHR34287:SF2">
    <property type="match status" value="1"/>
</dbReference>
<feature type="region of interest" description="Disordered" evidence="1">
    <location>
        <begin position="1"/>
        <end position="23"/>
    </location>
</feature>
<reference evidence="2 3" key="2">
    <citation type="submission" date="2020-07" db="EMBL/GenBank/DDBJ databases">
        <title>Genome assembly of wild tea tree DASZ reveals pedigree and selection history of tea varieties.</title>
        <authorList>
            <person name="Zhang W."/>
        </authorList>
    </citation>
    <scope>NUCLEOTIDE SEQUENCE [LARGE SCALE GENOMIC DNA]</scope>
    <source>
        <strain evidence="3">cv. G240</strain>
        <tissue evidence="2">Leaf</tissue>
    </source>
</reference>
<organism evidence="2 3">
    <name type="scientific">Camellia sinensis</name>
    <name type="common">Tea plant</name>
    <name type="synonym">Thea sinensis</name>
    <dbReference type="NCBI Taxonomy" id="4442"/>
    <lineage>
        <taxon>Eukaryota</taxon>
        <taxon>Viridiplantae</taxon>
        <taxon>Streptophyta</taxon>
        <taxon>Embryophyta</taxon>
        <taxon>Tracheophyta</taxon>
        <taxon>Spermatophyta</taxon>
        <taxon>Magnoliopsida</taxon>
        <taxon>eudicotyledons</taxon>
        <taxon>Gunneridae</taxon>
        <taxon>Pentapetalae</taxon>
        <taxon>asterids</taxon>
        <taxon>Ericales</taxon>
        <taxon>Theaceae</taxon>
        <taxon>Camellia</taxon>
    </lineage>
</organism>
<feature type="compositionally biased region" description="Low complexity" evidence="1">
    <location>
        <begin position="1"/>
        <end position="20"/>
    </location>
</feature>
<comment type="caution">
    <text evidence="2">The sequence shown here is derived from an EMBL/GenBank/DDBJ whole genome shotgun (WGS) entry which is preliminary data.</text>
</comment>
<evidence type="ECO:0000313" key="2">
    <source>
        <dbReference type="EMBL" id="KAF5943929.1"/>
    </source>
</evidence>